<evidence type="ECO:0000256" key="2">
    <source>
        <dbReference type="ARBA" id="ARBA00006997"/>
    </source>
</evidence>
<dbReference type="SUPFAM" id="SSF52540">
    <property type="entry name" value="P-loop containing nucleoside triphosphate hydrolases"/>
    <property type="match status" value="1"/>
</dbReference>
<organism evidence="11">
    <name type="scientific">hydrothermal vent metagenome</name>
    <dbReference type="NCBI Taxonomy" id="652676"/>
    <lineage>
        <taxon>unclassified sequences</taxon>
        <taxon>metagenomes</taxon>
        <taxon>ecological metagenomes</taxon>
    </lineage>
</organism>
<dbReference type="EC" id="2.7.1.71" evidence="3"/>
<reference evidence="11" key="1">
    <citation type="submission" date="2018-06" db="EMBL/GenBank/DDBJ databases">
        <authorList>
            <person name="Zhirakovskaya E."/>
        </authorList>
    </citation>
    <scope>NUCLEOTIDE SEQUENCE</scope>
</reference>
<keyword evidence="6" id="KW-0547">Nucleotide-binding</keyword>
<dbReference type="InterPro" id="IPR031322">
    <property type="entry name" value="Shikimate/glucono_kinase"/>
</dbReference>
<dbReference type="GO" id="GO:0005829">
    <property type="term" value="C:cytosol"/>
    <property type="evidence" value="ECO:0007669"/>
    <property type="project" value="TreeGrafter"/>
</dbReference>
<dbReference type="HAMAP" id="MF_00109">
    <property type="entry name" value="Shikimate_kinase"/>
    <property type="match status" value="1"/>
</dbReference>
<evidence type="ECO:0000256" key="6">
    <source>
        <dbReference type="ARBA" id="ARBA00022741"/>
    </source>
</evidence>
<keyword evidence="5 11" id="KW-0808">Transferase</keyword>
<evidence type="ECO:0000256" key="9">
    <source>
        <dbReference type="ARBA" id="ARBA00023141"/>
    </source>
</evidence>
<dbReference type="CDD" id="cd00464">
    <property type="entry name" value="SK"/>
    <property type="match status" value="1"/>
</dbReference>
<evidence type="ECO:0000256" key="1">
    <source>
        <dbReference type="ARBA" id="ARBA00004842"/>
    </source>
</evidence>
<evidence type="ECO:0000256" key="3">
    <source>
        <dbReference type="ARBA" id="ARBA00012154"/>
    </source>
</evidence>
<comment type="catalytic activity">
    <reaction evidence="10">
        <text>shikimate + ATP = 3-phosphoshikimate + ADP + H(+)</text>
        <dbReference type="Rhea" id="RHEA:13121"/>
        <dbReference type="ChEBI" id="CHEBI:15378"/>
        <dbReference type="ChEBI" id="CHEBI:30616"/>
        <dbReference type="ChEBI" id="CHEBI:36208"/>
        <dbReference type="ChEBI" id="CHEBI:145989"/>
        <dbReference type="ChEBI" id="CHEBI:456216"/>
        <dbReference type="EC" id="2.7.1.71"/>
    </reaction>
</comment>
<protein>
    <recommendedName>
        <fullName evidence="3">shikimate kinase</fullName>
        <ecNumber evidence="3">2.7.1.71</ecNumber>
    </recommendedName>
</protein>
<dbReference type="InterPro" id="IPR000623">
    <property type="entry name" value="Shikimate_kinase/TSH1"/>
</dbReference>
<name>A0A3B0VX35_9ZZZZ</name>
<dbReference type="GO" id="GO:0004765">
    <property type="term" value="F:shikimate kinase activity"/>
    <property type="evidence" value="ECO:0007669"/>
    <property type="project" value="UniProtKB-EC"/>
</dbReference>
<dbReference type="InterPro" id="IPR023000">
    <property type="entry name" value="Shikimate_kinase_CS"/>
</dbReference>
<keyword evidence="7 11" id="KW-0418">Kinase</keyword>
<dbReference type="AlphaFoldDB" id="A0A3B0VX35"/>
<evidence type="ECO:0000313" key="11">
    <source>
        <dbReference type="EMBL" id="VAW43692.1"/>
    </source>
</evidence>
<dbReference type="GO" id="GO:0005524">
    <property type="term" value="F:ATP binding"/>
    <property type="evidence" value="ECO:0007669"/>
    <property type="project" value="UniProtKB-KW"/>
</dbReference>
<dbReference type="PRINTS" id="PR01100">
    <property type="entry name" value="SHIKIMTKNASE"/>
</dbReference>
<evidence type="ECO:0000256" key="5">
    <source>
        <dbReference type="ARBA" id="ARBA00022679"/>
    </source>
</evidence>
<proteinExistence type="inferred from homology"/>
<dbReference type="PANTHER" id="PTHR21087:SF16">
    <property type="entry name" value="SHIKIMATE KINASE 1, CHLOROPLASTIC"/>
    <property type="match status" value="1"/>
</dbReference>
<dbReference type="GO" id="GO:0008652">
    <property type="term" value="P:amino acid biosynthetic process"/>
    <property type="evidence" value="ECO:0007669"/>
    <property type="project" value="UniProtKB-KW"/>
</dbReference>
<comment type="pathway">
    <text evidence="1">Metabolic intermediate biosynthesis; chorismate biosynthesis; chorismate from D-erythrose 4-phosphate and phosphoenolpyruvate: step 5/7.</text>
</comment>
<evidence type="ECO:0000256" key="7">
    <source>
        <dbReference type="ARBA" id="ARBA00022777"/>
    </source>
</evidence>
<comment type="similarity">
    <text evidence="2">Belongs to the shikimate kinase family.</text>
</comment>
<gene>
    <name evidence="11" type="ORF">MNBD_GAMMA02-1518</name>
</gene>
<keyword evidence="4" id="KW-0028">Amino-acid biosynthesis</keyword>
<dbReference type="PANTHER" id="PTHR21087">
    <property type="entry name" value="SHIKIMATE KINASE"/>
    <property type="match status" value="1"/>
</dbReference>
<dbReference type="Pfam" id="PF01202">
    <property type="entry name" value="SKI"/>
    <property type="match status" value="1"/>
</dbReference>
<evidence type="ECO:0000256" key="4">
    <source>
        <dbReference type="ARBA" id="ARBA00022605"/>
    </source>
</evidence>
<sequence>MLGMKNIPENIVLVGPMGAGKTTVGKQMAYQVGKTFIDVDQELESRTGVSVNLIFEIEKEVGFRARETAMLAELLERKNCVIATGGGIIVMPDNRLILNQTASLVVYLKTEVKHQLKRLKRDKQRPLLQGGGRRERLLNLARERNSLYEEVADIAFSSGRTSSYGMARKIVAHLSRESGQTQEPSDLKTS</sequence>
<evidence type="ECO:0000256" key="8">
    <source>
        <dbReference type="ARBA" id="ARBA00022840"/>
    </source>
</evidence>
<dbReference type="GO" id="GO:0009423">
    <property type="term" value="P:chorismate biosynthetic process"/>
    <property type="evidence" value="ECO:0007669"/>
    <property type="project" value="UniProtKB-UniPathway"/>
</dbReference>
<keyword evidence="8" id="KW-0067">ATP-binding</keyword>
<keyword evidence="9" id="KW-0057">Aromatic amino acid biosynthesis</keyword>
<dbReference type="PROSITE" id="PS01128">
    <property type="entry name" value="SHIKIMATE_KINASE"/>
    <property type="match status" value="1"/>
</dbReference>
<accession>A0A3B0VX35</accession>
<dbReference type="EMBL" id="UOFA01000011">
    <property type="protein sequence ID" value="VAW43692.1"/>
    <property type="molecule type" value="Genomic_DNA"/>
</dbReference>
<dbReference type="UniPathway" id="UPA00053">
    <property type="reaction ID" value="UER00088"/>
</dbReference>
<dbReference type="InterPro" id="IPR027417">
    <property type="entry name" value="P-loop_NTPase"/>
</dbReference>
<evidence type="ECO:0000256" key="10">
    <source>
        <dbReference type="ARBA" id="ARBA00048567"/>
    </source>
</evidence>
<dbReference type="Gene3D" id="3.40.50.300">
    <property type="entry name" value="P-loop containing nucleotide triphosphate hydrolases"/>
    <property type="match status" value="1"/>
</dbReference>
<dbReference type="GO" id="GO:0009073">
    <property type="term" value="P:aromatic amino acid family biosynthetic process"/>
    <property type="evidence" value="ECO:0007669"/>
    <property type="project" value="UniProtKB-KW"/>
</dbReference>